<dbReference type="EMBL" id="UWOC01000151">
    <property type="protein sequence ID" value="VCU09699.1"/>
    <property type="molecule type" value="Genomic_DNA"/>
</dbReference>
<dbReference type="InterPro" id="IPR010982">
    <property type="entry name" value="Lambda_DNA-bd_dom_sf"/>
</dbReference>
<dbReference type="SUPFAM" id="SSF47413">
    <property type="entry name" value="lambda repressor-like DNA-binding domains"/>
    <property type="match status" value="1"/>
</dbReference>
<dbReference type="GO" id="GO:0003677">
    <property type="term" value="F:DNA binding"/>
    <property type="evidence" value="ECO:0007669"/>
    <property type="project" value="InterPro"/>
</dbReference>
<dbReference type="CDD" id="cd00093">
    <property type="entry name" value="HTH_XRE"/>
    <property type="match status" value="1"/>
</dbReference>
<comment type="caution">
    <text evidence="1">The sequence shown here is derived from an EMBL/GenBank/DDBJ whole genome shotgun (WGS) entry which is preliminary data.</text>
</comment>
<dbReference type="Proteomes" id="UP000289200">
    <property type="component" value="Unassembled WGS sequence"/>
</dbReference>
<accession>A0A447CWM1</accession>
<sequence>MITSESETRTTIGKFTFPVNSYLTVSPVARGRSPYRGMDDITDIVERINRRLASVGLKAATASRRAGLSDSAIYNLRRGAAGKITVKGATAATFVALARVLETTPQWLMTGDGPETIGESELPAPPDRLLVPIKGYVGAGAETHYYAVAQGDLDEVEAPDGSTPDTVAVEIRGESLGSLFDRWLIFYDDVRRPVTDDLIGKLCVVGLADDRILVKRIRRGRNGLFDLESNRDDDTIKNVKVEWAAKVRLMTPK</sequence>
<protein>
    <recommendedName>
        <fullName evidence="3">HTH cro/C1-type domain-containing protein</fullName>
    </recommendedName>
</protein>
<evidence type="ECO:0000313" key="2">
    <source>
        <dbReference type="Proteomes" id="UP000289200"/>
    </source>
</evidence>
<evidence type="ECO:0000313" key="1">
    <source>
        <dbReference type="EMBL" id="VCU09699.1"/>
    </source>
</evidence>
<reference evidence="2" key="1">
    <citation type="submission" date="2018-10" db="EMBL/GenBank/DDBJ databases">
        <authorList>
            <person name="Peiro R."/>
            <person name="Begona"/>
            <person name="Cbmso G."/>
            <person name="Lopez M."/>
            <person name="Gonzalez S."/>
            <person name="Sacristan E."/>
            <person name="Castillo E."/>
        </authorList>
    </citation>
    <scope>NUCLEOTIDE SEQUENCE [LARGE SCALE GENOMIC DNA]</scope>
</reference>
<evidence type="ECO:0008006" key="3">
    <source>
        <dbReference type="Google" id="ProtNLM"/>
    </source>
</evidence>
<keyword evidence="2" id="KW-1185">Reference proteome</keyword>
<proteinExistence type="predicted"/>
<gene>
    <name evidence="1" type="ORF">RHODGE_RHODGE_02868</name>
</gene>
<dbReference type="InterPro" id="IPR001387">
    <property type="entry name" value="Cro/C1-type_HTH"/>
</dbReference>
<name>A0A447CWM1_9BRAD</name>
<dbReference type="AlphaFoldDB" id="A0A447CWM1"/>
<dbReference type="RefSeq" id="WP_129609526.1">
    <property type="nucleotide sequence ID" value="NZ_UWOC01000151.1"/>
</dbReference>
<dbReference type="Gene3D" id="2.10.109.10">
    <property type="entry name" value="Umud Fragment, subunit A"/>
    <property type="match status" value="1"/>
</dbReference>
<dbReference type="OrthoDB" id="189170at2"/>
<organism evidence="1 2">
    <name type="scientific">Rhodoplanes serenus</name>
    <dbReference type="NCBI Taxonomy" id="200615"/>
    <lineage>
        <taxon>Bacteria</taxon>
        <taxon>Pseudomonadati</taxon>
        <taxon>Pseudomonadota</taxon>
        <taxon>Alphaproteobacteria</taxon>
        <taxon>Hyphomicrobiales</taxon>
        <taxon>Nitrobacteraceae</taxon>
        <taxon>Rhodoplanes</taxon>
    </lineage>
</organism>
<dbReference type="Gene3D" id="1.10.260.40">
    <property type="entry name" value="lambda repressor-like DNA-binding domains"/>
    <property type="match status" value="1"/>
</dbReference>